<evidence type="ECO:0000313" key="1">
    <source>
        <dbReference type="EMBL" id="KAG8367166.1"/>
    </source>
</evidence>
<name>A0AAV6W6R1_9LAMI</name>
<dbReference type="SMART" id="SM00248">
    <property type="entry name" value="ANK"/>
    <property type="match status" value="2"/>
</dbReference>
<organism evidence="1 2">
    <name type="scientific">Buddleja alternifolia</name>
    <dbReference type="NCBI Taxonomy" id="168488"/>
    <lineage>
        <taxon>Eukaryota</taxon>
        <taxon>Viridiplantae</taxon>
        <taxon>Streptophyta</taxon>
        <taxon>Embryophyta</taxon>
        <taxon>Tracheophyta</taxon>
        <taxon>Spermatophyta</taxon>
        <taxon>Magnoliopsida</taxon>
        <taxon>eudicotyledons</taxon>
        <taxon>Gunneridae</taxon>
        <taxon>Pentapetalae</taxon>
        <taxon>asterids</taxon>
        <taxon>lamiids</taxon>
        <taxon>Lamiales</taxon>
        <taxon>Scrophulariaceae</taxon>
        <taxon>Buddlejeae</taxon>
        <taxon>Buddleja</taxon>
    </lineage>
</organism>
<dbReference type="Pfam" id="PF12796">
    <property type="entry name" value="Ank_2"/>
    <property type="match status" value="1"/>
</dbReference>
<proteinExistence type="predicted"/>
<dbReference type="InterPro" id="IPR036770">
    <property type="entry name" value="Ankyrin_rpt-contain_sf"/>
</dbReference>
<dbReference type="Proteomes" id="UP000826271">
    <property type="component" value="Unassembled WGS sequence"/>
</dbReference>
<protein>
    <submittedName>
        <fullName evidence="1">Uncharacterized protein</fullName>
    </submittedName>
</protein>
<keyword evidence="2" id="KW-1185">Reference proteome</keyword>
<dbReference type="EMBL" id="WHWC01000016">
    <property type="protein sequence ID" value="KAG8367166.1"/>
    <property type="molecule type" value="Genomic_DNA"/>
</dbReference>
<dbReference type="GO" id="GO:0016020">
    <property type="term" value="C:membrane"/>
    <property type="evidence" value="ECO:0007669"/>
    <property type="project" value="TreeGrafter"/>
</dbReference>
<reference evidence="1" key="1">
    <citation type="submission" date="2019-10" db="EMBL/GenBank/DDBJ databases">
        <authorList>
            <person name="Zhang R."/>
            <person name="Pan Y."/>
            <person name="Wang J."/>
            <person name="Ma R."/>
            <person name="Yu S."/>
        </authorList>
    </citation>
    <scope>NUCLEOTIDE SEQUENCE</scope>
    <source>
        <strain evidence="1">LA-IB0</strain>
        <tissue evidence="1">Leaf</tissue>
    </source>
</reference>
<evidence type="ECO:0000313" key="2">
    <source>
        <dbReference type="Proteomes" id="UP000826271"/>
    </source>
</evidence>
<accession>A0AAV6W6R1</accession>
<dbReference type="InterPro" id="IPR002110">
    <property type="entry name" value="Ankyrin_rpt"/>
</dbReference>
<comment type="caution">
    <text evidence="1">The sequence shown here is derived from an EMBL/GenBank/DDBJ whole genome shotgun (WGS) entry which is preliminary data.</text>
</comment>
<dbReference type="SUPFAM" id="SSF48403">
    <property type="entry name" value="Ankyrin repeat"/>
    <property type="match status" value="1"/>
</dbReference>
<dbReference type="PANTHER" id="PTHR24177">
    <property type="entry name" value="CASKIN"/>
    <property type="match status" value="1"/>
</dbReference>
<gene>
    <name evidence="1" type="ORF">BUALT_Bualt16G0044300</name>
</gene>
<dbReference type="PANTHER" id="PTHR24177:SF468">
    <property type="entry name" value="PGG DOMAIN-CONTAINING PROTEIN"/>
    <property type="match status" value="1"/>
</dbReference>
<dbReference type="AlphaFoldDB" id="A0AAV6W6R1"/>
<dbReference type="Gene3D" id="1.25.40.20">
    <property type="entry name" value="Ankyrin repeat-containing domain"/>
    <property type="match status" value="1"/>
</dbReference>
<sequence length="241" mass="27066">MASSRPSNVQHQSAPKDAETGKDFNQYLELYRAALRGDWNMAERVLMNDNHAATARINPNFETALHVAVMAKNANNFVAKLVDFMPNASLAYKDKLGNTALYATATAGNIEIANILINRNPDLLYIANNRNRYPVHEAARIAKRHMGAEKNNIADLWDNGGNSLLHLCATLAPPHKLNLVSGAALQMQRELQWFKEIENFVLPYARESKNSDGETPHLIFTKEHKELKKEGEKWMRNTASS</sequence>